<dbReference type="InterPro" id="IPR036380">
    <property type="entry name" value="Isochorismatase-like_sf"/>
</dbReference>
<dbReference type="Gene3D" id="3.40.50.850">
    <property type="entry name" value="Isochorismatase-like"/>
    <property type="match status" value="1"/>
</dbReference>
<dbReference type="AlphaFoldDB" id="A0A6P2UQM1"/>
<dbReference type="Proteomes" id="UP000494110">
    <property type="component" value="Unassembled WGS sequence"/>
</dbReference>
<sequence>MPHYYVYGERREIPESPVFAAYLRRTDVAIVSIDMHEGHLSEASDCPCPSPRGRDIVPNVDRFHDEARELGIPQLFT</sequence>
<dbReference type="EMBL" id="CABVQN010000003">
    <property type="protein sequence ID" value="VWC77321.1"/>
    <property type="molecule type" value="Genomic_DNA"/>
</dbReference>
<name>A0A6P2UQM1_BURL3</name>
<dbReference type="SUPFAM" id="SSF52499">
    <property type="entry name" value="Isochorismatase-like hydrolases"/>
    <property type="match status" value="1"/>
</dbReference>
<reference evidence="1 2" key="1">
    <citation type="submission" date="2019-09" db="EMBL/GenBank/DDBJ databases">
        <authorList>
            <person name="Depoorter E."/>
        </authorList>
    </citation>
    <scope>NUCLEOTIDE SEQUENCE [LARGE SCALE GENOMIC DNA]</scope>
    <source>
        <strain evidence="1">R-39750</strain>
    </source>
</reference>
<gene>
    <name evidence="1" type="ORF">BLA39750_00967</name>
</gene>
<organism evidence="1 2">
    <name type="scientific">Burkholderia lata (strain ATCC 17760 / DSM 23089 / LMG 22485 / NCIMB 9086 / R18194 / 383)</name>
    <dbReference type="NCBI Taxonomy" id="482957"/>
    <lineage>
        <taxon>Bacteria</taxon>
        <taxon>Pseudomonadati</taxon>
        <taxon>Pseudomonadota</taxon>
        <taxon>Betaproteobacteria</taxon>
        <taxon>Burkholderiales</taxon>
        <taxon>Burkholderiaceae</taxon>
        <taxon>Burkholderia</taxon>
        <taxon>Burkholderia cepacia complex</taxon>
    </lineage>
</organism>
<evidence type="ECO:0000313" key="1">
    <source>
        <dbReference type="EMBL" id="VWC77321.1"/>
    </source>
</evidence>
<accession>A0A6P2UQM1</accession>
<protein>
    <submittedName>
        <fullName evidence="1">Uncharacterized protein</fullName>
    </submittedName>
</protein>
<proteinExistence type="predicted"/>
<evidence type="ECO:0000313" key="2">
    <source>
        <dbReference type="Proteomes" id="UP000494110"/>
    </source>
</evidence>